<sequence>MSIKSPNVKYKCVAFDAVGTLIHATPSVVDAYWSIGQRYGSELTRDVVKKRFGKTFSSRQLSLQTDEQSEYEFWQAVVKDVLGPVPAADECFNELYNHFGKPEAWRVDSDAEETIQALNELGIDVAIASNFDKRLNSVMDGHAALEGISHRVISSEIGWRKPSRQFYKLLSEKVHCHSHQILMIGDDFENDVAAARDAGLDAIQLVANNEATDAHQQIRSLKETLNHVIENG</sequence>
<dbReference type="KEGG" id="tpol:Mal48_21050"/>
<dbReference type="EMBL" id="CP036267">
    <property type="protein sequence ID" value="QDT32857.1"/>
    <property type="molecule type" value="Genomic_DNA"/>
</dbReference>
<dbReference type="Gene3D" id="3.40.50.1000">
    <property type="entry name" value="HAD superfamily/HAD-like"/>
    <property type="match status" value="1"/>
</dbReference>
<dbReference type="AlphaFoldDB" id="A0A517QMS4"/>
<dbReference type="SUPFAM" id="SSF56784">
    <property type="entry name" value="HAD-like"/>
    <property type="match status" value="1"/>
</dbReference>
<dbReference type="NCBIfam" id="TIGR01549">
    <property type="entry name" value="HAD-SF-IA-v1"/>
    <property type="match status" value="1"/>
</dbReference>
<dbReference type="InterPro" id="IPR006439">
    <property type="entry name" value="HAD-SF_hydro_IA"/>
</dbReference>
<evidence type="ECO:0000313" key="1">
    <source>
        <dbReference type="EMBL" id="QDT32857.1"/>
    </source>
</evidence>
<organism evidence="1 2">
    <name type="scientific">Thalassoglobus polymorphus</name>
    <dbReference type="NCBI Taxonomy" id="2527994"/>
    <lineage>
        <taxon>Bacteria</taxon>
        <taxon>Pseudomonadati</taxon>
        <taxon>Planctomycetota</taxon>
        <taxon>Planctomycetia</taxon>
        <taxon>Planctomycetales</taxon>
        <taxon>Planctomycetaceae</taxon>
        <taxon>Thalassoglobus</taxon>
    </lineage>
</organism>
<dbReference type="InterPro" id="IPR036412">
    <property type="entry name" value="HAD-like_sf"/>
</dbReference>
<dbReference type="InterPro" id="IPR023214">
    <property type="entry name" value="HAD_sf"/>
</dbReference>
<name>A0A517QMS4_9PLAN</name>
<dbReference type="PANTHER" id="PTHR46649:SF4">
    <property type="entry name" value="HALOACID DEHALOGENASE-LIKE HYDROLASE (HAD) SUPERFAMILY PROTEIN"/>
    <property type="match status" value="1"/>
</dbReference>
<protein>
    <submittedName>
        <fullName evidence="1">dUMP phosphatase</fullName>
    </submittedName>
</protein>
<keyword evidence="2" id="KW-1185">Reference proteome</keyword>
<dbReference type="InterPro" id="IPR044924">
    <property type="entry name" value="HAD-SF_hydro_IA_REG-2-like_cap"/>
</dbReference>
<dbReference type="Gene3D" id="1.10.150.720">
    <property type="entry name" value="Haloacid dehalogenase-like hydrolase"/>
    <property type="match status" value="1"/>
</dbReference>
<gene>
    <name evidence="1" type="ORF">Mal48_21050</name>
</gene>
<dbReference type="PANTHER" id="PTHR46649">
    <property type="match status" value="1"/>
</dbReference>
<accession>A0A517QMS4</accession>
<dbReference type="Pfam" id="PF00702">
    <property type="entry name" value="Hydrolase"/>
    <property type="match status" value="1"/>
</dbReference>
<dbReference type="Proteomes" id="UP000315724">
    <property type="component" value="Chromosome"/>
</dbReference>
<dbReference type="OrthoDB" id="9809962at2"/>
<evidence type="ECO:0000313" key="2">
    <source>
        <dbReference type="Proteomes" id="UP000315724"/>
    </source>
</evidence>
<reference evidence="1 2" key="1">
    <citation type="submission" date="2019-02" db="EMBL/GenBank/DDBJ databases">
        <title>Deep-cultivation of Planctomycetes and their phenomic and genomic characterization uncovers novel biology.</title>
        <authorList>
            <person name="Wiegand S."/>
            <person name="Jogler M."/>
            <person name="Boedeker C."/>
            <person name="Pinto D."/>
            <person name="Vollmers J."/>
            <person name="Rivas-Marin E."/>
            <person name="Kohn T."/>
            <person name="Peeters S.H."/>
            <person name="Heuer A."/>
            <person name="Rast P."/>
            <person name="Oberbeckmann S."/>
            <person name="Bunk B."/>
            <person name="Jeske O."/>
            <person name="Meyerdierks A."/>
            <person name="Storesund J.E."/>
            <person name="Kallscheuer N."/>
            <person name="Luecker S."/>
            <person name="Lage O.M."/>
            <person name="Pohl T."/>
            <person name="Merkel B.J."/>
            <person name="Hornburger P."/>
            <person name="Mueller R.-W."/>
            <person name="Bruemmer F."/>
            <person name="Labrenz M."/>
            <person name="Spormann A.M."/>
            <person name="Op den Camp H."/>
            <person name="Overmann J."/>
            <person name="Amann R."/>
            <person name="Jetten M.S.M."/>
            <person name="Mascher T."/>
            <person name="Medema M.H."/>
            <person name="Devos D.P."/>
            <person name="Kaster A.-K."/>
            <person name="Ovreas L."/>
            <person name="Rohde M."/>
            <person name="Galperin M.Y."/>
            <person name="Jogler C."/>
        </authorList>
    </citation>
    <scope>NUCLEOTIDE SEQUENCE [LARGE SCALE GENOMIC DNA]</scope>
    <source>
        <strain evidence="1 2">Mal48</strain>
    </source>
</reference>
<proteinExistence type="predicted"/>
<dbReference type="RefSeq" id="WP_145198446.1">
    <property type="nucleotide sequence ID" value="NZ_CP036267.1"/>
</dbReference>
<dbReference type="SFLD" id="SFLDS00003">
    <property type="entry name" value="Haloacid_Dehalogenase"/>
    <property type="match status" value="1"/>
</dbReference>
<dbReference type="SFLD" id="SFLDG01129">
    <property type="entry name" value="C1.5:_HAD__Beta-PGM__Phosphata"/>
    <property type="match status" value="1"/>
</dbReference>